<proteinExistence type="predicted"/>
<comment type="catalytic activity">
    <reaction evidence="4">
        <text>DNA(n) + a 2'-deoxyribonucleoside 5'-triphosphate = DNA(n+1) + diphosphate</text>
        <dbReference type="Rhea" id="RHEA:22508"/>
        <dbReference type="Rhea" id="RHEA-COMP:17339"/>
        <dbReference type="Rhea" id="RHEA-COMP:17340"/>
        <dbReference type="ChEBI" id="CHEBI:33019"/>
        <dbReference type="ChEBI" id="CHEBI:61560"/>
        <dbReference type="ChEBI" id="CHEBI:173112"/>
        <dbReference type="EC" id="2.7.7.7"/>
    </reaction>
    <physiologicalReaction direction="left-to-right" evidence="4">
        <dbReference type="Rhea" id="RHEA:22509"/>
    </physiologicalReaction>
</comment>
<dbReference type="EC" id="2.7.7.102" evidence="3"/>
<evidence type="ECO:0000256" key="2">
    <source>
        <dbReference type="ARBA" id="ARBA00044677"/>
    </source>
</evidence>
<dbReference type="GO" id="GO:0042276">
    <property type="term" value="P:error-prone translesion synthesis"/>
    <property type="evidence" value="ECO:0007669"/>
    <property type="project" value="InterPro"/>
</dbReference>
<evidence type="ECO:0000256" key="1">
    <source>
        <dbReference type="ARBA" id="ARBA00026139"/>
    </source>
</evidence>
<dbReference type="EMBL" id="JPWV03000024">
    <property type="protein sequence ID" value="KAG2529847.1"/>
    <property type="molecule type" value="Genomic_DNA"/>
</dbReference>
<evidence type="ECO:0000313" key="7">
    <source>
        <dbReference type="EMBL" id="KAG2531192.1"/>
    </source>
</evidence>
<keyword evidence="5" id="KW-0812">Transmembrane</keyword>
<dbReference type="GO" id="GO:0009411">
    <property type="term" value="P:response to UV"/>
    <property type="evidence" value="ECO:0007669"/>
    <property type="project" value="TreeGrafter"/>
</dbReference>
<organism evidence="8 11">
    <name type="scientific">Phytophthora kernoviae</name>
    <dbReference type="NCBI Taxonomy" id="325452"/>
    <lineage>
        <taxon>Eukaryota</taxon>
        <taxon>Sar</taxon>
        <taxon>Stramenopiles</taxon>
        <taxon>Oomycota</taxon>
        <taxon>Peronosporomycetes</taxon>
        <taxon>Peronosporales</taxon>
        <taxon>Peronosporaceae</taxon>
        <taxon>Phytophthora</taxon>
    </lineage>
</organism>
<sequence length="326" mass="35760">MVKRRKTLSAEAFYGSGGNPISARASDGWRAFYEKLQFRVSHSLMCQLEGTAAISSSFPRQQEAFEFADQVTTLRLRLQSTCEPAQKLGCDTDLVPRVFSFESVGDGKRRFLVTSFSEFWKNYRKTRADQRHVYEIIREDTPADEAVSSPPLQAVLNCGRTLSEFYKRRIKLQESHFLIGVATAHLLASNGEADIDAIQLAEAFESGPTENSTQLLDESVSPAVLESAMISPPEETVPRELKPAETSSTASLETNSHAKGAPIGLPYGGALVAVEATALLVSGATIVVLVVAKLKTRAALDQFEEEDEINPMLQSLLYSDMDYAAI</sequence>
<evidence type="ECO:0000313" key="8">
    <source>
        <dbReference type="EMBL" id="RLN10597.1"/>
    </source>
</evidence>
<comment type="caution">
    <text evidence="8">The sequence shown here is derived from an EMBL/GenBank/DDBJ whole genome shotgun (WGS) entry which is preliminary data.</text>
</comment>
<dbReference type="Proteomes" id="UP000792063">
    <property type="component" value="Unassembled WGS sequence"/>
</dbReference>
<gene>
    <name evidence="8" type="ORF">BBI17_001888</name>
    <name evidence="9" type="ORF">BBO99_00002192</name>
    <name evidence="6" type="ORF">JM16_001801</name>
    <name evidence="7" type="ORF">JM18_001788</name>
</gene>
<dbReference type="PANTHER" id="PTHR31399:SF0">
    <property type="entry name" value="DNA-DIRECTED PRIMASE_POLYMERASE PROTEIN"/>
    <property type="match status" value="1"/>
</dbReference>
<name>A0A3R7H2A1_9STRA</name>
<dbReference type="EMBL" id="MAYM02001818">
    <property type="protein sequence ID" value="RLN10597.1"/>
    <property type="molecule type" value="Genomic_DNA"/>
</dbReference>
<feature type="transmembrane region" description="Helical" evidence="5">
    <location>
        <begin position="267"/>
        <end position="292"/>
    </location>
</feature>
<evidence type="ECO:0000256" key="3">
    <source>
        <dbReference type="ARBA" id="ARBA00044768"/>
    </source>
</evidence>
<evidence type="ECO:0000313" key="11">
    <source>
        <dbReference type="Proteomes" id="UP000285883"/>
    </source>
</evidence>
<protein>
    <recommendedName>
        <fullName evidence="1">DNA-directed primase/polymerase protein</fullName>
        <ecNumber evidence="3">2.7.7.102</ecNumber>
    </recommendedName>
</protein>
<accession>A0A3R7H2A1</accession>
<dbReference type="GO" id="GO:0005759">
    <property type="term" value="C:mitochondrial matrix"/>
    <property type="evidence" value="ECO:0007669"/>
    <property type="project" value="TreeGrafter"/>
</dbReference>
<evidence type="ECO:0000256" key="5">
    <source>
        <dbReference type="SAM" id="Phobius"/>
    </source>
</evidence>
<evidence type="ECO:0000256" key="4">
    <source>
        <dbReference type="ARBA" id="ARBA00047303"/>
    </source>
</evidence>
<dbReference type="GO" id="GO:0003682">
    <property type="term" value="F:chromatin binding"/>
    <property type="evidence" value="ECO:0007669"/>
    <property type="project" value="TreeGrafter"/>
</dbReference>
<dbReference type="PANTHER" id="PTHR31399">
    <property type="entry name" value="DNA-DIRECTED PRIMASE / POLYMERASE PROTEIN"/>
    <property type="match status" value="1"/>
</dbReference>
<dbReference type="GO" id="GO:0005634">
    <property type="term" value="C:nucleus"/>
    <property type="evidence" value="ECO:0007669"/>
    <property type="project" value="TreeGrafter"/>
</dbReference>
<comment type="catalytic activity">
    <reaction evidence="2">
        <text>ssDNA + n NTP = ssDNA/pppN(pN)n-1 hybrid + (n-1) diphosphate.</text>
        <dbReference type="EC" id="2.7.7.102"/>
    </reaction>
</comment>
<dbReference type="Proteomes" id="UP000285883">
    <property type="component" value="Unassembled WGS sequence"/>
</dbReference>
<evidence type="ECO:0000313" key="10">
    <source>
        <dbReference type="Proteomes" id="UP000285624"/>
    </source>
</evidence>
<dbReference type="STRING" id="325452.A0A3R7H2A1"/>
<dbReference type="EMBL" id="MBDN02000035">
    <property type="protein sequence ID" value="RLN83364.1"/>
    <property type="molecule type" value="Genomic_DNA"/>
</dbReference>
<dbReference type="Proteomes" id="UP000285624">
    <property type="component" value="Unassembled WGS sequence"/>
</dbReference>
<dbReference type="GO" id="GO:0003887">
    <property type="term" value="F:DNA-directed DNA polymerase activity"/>
    <property type="evidence" value="ECO:0007669"/>
    <property type="project" value="UniProtKB-EC"/>
</dbReference>
<dbReference type="Proteomes" id="UP000785171">
    <property type="component" value="Unassembled WGS sequence"/>
</dbReference>
<reference evidence="6" key="1">
    <citation type="journal article" date="2015" name="Genom Data">
        <title>Genome sequences of six Phytophthora species associated with forests in New Zealand.</title>
        <authorList>
            <person name="Studholme D.J."/>
            <person name="McDougal R.L."/>
            <person name="Sambles C."/>
            <person name="Hansen E."/>
            <person name="Hardy G."/>
            <person name="Grant M."/>
            <person name="Ganley R.J."/>
            <person name="Williams N.M."/>
        </authorList>
    </citation>
    <scope>NUCLEOTIDE SEQUENCE</scope>
    <source>
        <strain evidence="6">NZFS 2646</strain>
        <strain evidence="7">NZFS 3630</strain>
    </source>
</reference>
<dbReference type="GO" id="GO:0031297">
    <property type="term" value="P:replication fork processing"/>
    <property type="evidence" value="ECO:0007669"/>
    <property type="project" value="TreeGrafter"/>
</dbReference>
<dbReference type="GO" id="GO:0006264">
    <property type="term" value="P:mitochondrial DNA replication"/>
    <property type="evidence" value="ECO:0007669"/>
    <property type="project" value="TreeGrafter"/>
</dbReference>
<keyword evidence="10" id="KW-1185">Reference proteome</keyword>
<reference evidence="10 11" key="2">
    <citation type="submission" date="2018-07" db="EMBL/GenBank/DDBJ databases">
        <title>Genome sequencing of oomycete isolates from Chile give support for New Zealand origin for Phytophthora kernoviae and make available the first Nothophytophthora sp. genome.</title>
        <authorList>
            <person name="Studholme D.J."/>
            <person name="Sanfuentes E."/>
            <person name="Panda P."/>
            <person name="Hill R."/>
            <person name="Sambles C."/>
            <person name="Grant M."/>
            <person name="Williams N.M."/>
            <person name="Mcdougal R.L."/>
        </authorList>
    </citation>
    <scope>NUCLEOTIDE SEQUENCE [LARGE SCALE GENOMIC DNA]</scope>
    <source>
        <strain evidence="8">Chile2</strain>
        <strain evidence="9">Chile4</strain>
    </source>
</reference>
<keyword evidence="5" id="KW-0472">Membrane</keyword>
<dbReference type="EMBL" id="JPWU03000021">
    <property type="protein sequence ID" value="KAG2531192.1"/>
    <property type="molecule type" value="Genomic_DNA"/>
</dbReference>
<evidence type="ECO:0000313" key="9">
    <source>
        <dbReference type="EMBL" id="RLN83364.1"/>
    </source>
</evidence>
<reference evidence="6" key="3">
    <citation type="submission" date="2020-06" db="EMBL/GenBank/DDBJ databases">
        <authorList>
            <person name="Studholme D.J."/>
        </authorList>
    </citation>
    <scope>NUCLEOTIDE SEQUENCE</scope>
    <source>
        <strain evidence="6">NZFS 2646</strain>
        <strain evidence="7">NZFS 3630</strain>
    </source>
</reference>
<dbReference type="AlphaFoldDB" id="A0A3R7H2A1"/>
<dbReference type="InterPro" id="IPR044917">
    <property type="entry name" value="PRIMPOL"/>
</dbReference>
<evidence type="ECO:0000313" key="6">
    <source>
        <dbReference type="EMBL" id="KAG2529847.1"/>
    </source>
</evidence>
<keyword evidence="5" id="KW-1133">Transmembrane helix</keyword>